<dbReference type="EMBL" id="CAXHTA020000007">
    <property type="protein sequence ID" value="CAL5222424.1"/>
    <property type="molecule type" value="Genomic_DNA"/>
</dbReference>
<proteinExistence type="predicted"/>
<name>A0ABP1FU47_9CHLO</name>
<dbReference type="Proteomes" id="UP001497392">
    <property type="component" value="Unassembled WGS sequence"/>
</dbReference>
<evidence type="ECO:0000313" key="1">
    <source>
        <dbReference type="EMBL" id="CAL5222424.1"/>
    </source>
</evidence>
<comment type="caution">
    <text evidence="1">The sequence shown here is derived from an EMBL/GenBank/DDBJ whole genome shotgun (WGS) entry which is preliminary data.</text>
</comment>
<protein>
    <submittedName>
        <fullName evidence="1">G4786 protein</fullName>
    </submittedName>
</protein>
<evidence type="ECO:0000313" key="2">
    <source>
        <dbReference type="Proteomes" id="UP001497392"/>
    </source>
</evidence>
<keyword evidence="2" id="KW-1185">Reference proteome</keyword>
<reference evidence="1 2" key="1">
    <citation type="submission" date="2024-06" db="EMBL/GenBank/DDBJ databases">
        <authorList>
            <person name="Kraege A."/>
            <person name="Thomma B."/>
        </authorList>
    </citation>
    <scope>NUCLEOTIDE SEQUENCE [LARGE SCALE GENOMIC DNA]</scope>
</reference>
<sequence>MQPLAKTPSTWRSAFRTRIVLPSGVARACDTARRAQHCARSDNPLASHACPAGKPLDLRRALELSMRAVFEVGIAAVQDPQVHKNSLVREFEESLQWWLHTRPEMVVAFARDAESDLEQYDMWRMAYIHWPSIPWKRSALAFLPSLLAKVSQAWEHISVLEALEREVKRLDITIRSLENQGDTLSMVAPVGAPKRHWWWWLG</sequence>
<gene>
    <name evidence="1" type="primary">g4786</name>
    <name evidence="1" type="ORF">VP750_LOCUS4083</name>
</gene>
<accession>A0ABP1FU47</accession>
<organism evidence="1 2">
    <name type="scientific">Coccomyxa viridis</name>
    <dbReference type="NCBI Taxonomy" id="1274662"/>
    <lineage>
        <taxon>Eukaryota</taxon>
        <taxon>Viridiplantae</taxon>
        <taxon>Chlorophyta</taxon>
        <taxon>core chlorophytes</taxon>
        <taxon>Trebouxiophyceae</taxon>
        <taxon>Trebouxiophyceae incertae sedis</taxon>
        <taxon>Coccomyxaceae</taxon>
        <taxon>Coccomyxa</taxon>
    </lineage>
</organism>